<sequence>MNARPRSVTRTGTVQAADWRLNRRGRFVLRGLPVMVLAAVLTALAATALSITLSPAAVSSNQAGAELEKVTVMPGDNLWDIAGRVDPAADRFATMERITELNGLEGRTLETGDDLFVPAMVD</sequence>
<protein>
    <recommendedName>
        <fullName evidence="2">LysM domain-containing protein</fullName>
    </recommendedName>
</protein>
<dbReference type="AlphaFoldDB" id="A0A1R4IYC5"/>
<keyword evidence="1" id="KW-1133">Transmembrane helix</keyword>
<dbReference type="InterPro" id="IPR036779">
    <property type="entry name" value="LysM_dom_sf"/>
</dbReference>
<dbReference type="InterPro" id="IPR018392">
    <property type="entry name" value="LysM"/>
</dbReference>
<evidence type="ECO:0000256" key="1">
    <source>
        <dbReference type="SAM" id="Phobius"/>
    </source>
</evidence>
<dbReference type="Gene3D" id="3.10.350.10">
    <property type="entry name" value="LysM domain"/>
    <property type="match status" value="1"/>
</dbReference>
<proteinExistence type="predicted"/>
<evidence type="ECO:0000313" key="4">
    <source>
        <dbReference type="Proteomes" id="UP000196230"/>
    </source>
</evidence>
<gene>
    <name evidence="3" type="ORF">FM125_05265</name>
</gene>
<feature type="transmembrane region" description="Helical" evidence="1">
    <location>
        <begin position="27"/>
        <end position="51"/>
    </location>
</feature>
<dbReference type="CDD" id="cd00118">
    <property type="entry name" value="LysM"/>
    <property type="match status" value="1"/>
</dbReference>
<dbReference type="RefSeq" id="WP_087133856.1">
    <property type="nucleotide sequence ID" value="NZ_FUKP01000035.1"/>
</dbReference>
<feature type="domain" description="LysM" evidence="2">
    <location>
        <begin position="71"/>
        <end position="118"/>
    </location>
</feature>
<keyword evidence="1" id="KW-0472">Membrane</keyword>
<reference evidence="3 4" key="1">
    <citation type="submission" date="2017-02" db="EMBL/GenBank/DDBJ databases">
        <authorList>
            <person name="Peterson S.W."/>
        </authorList>
    </citation>
    <scope>NUCLEOTIDE SEQUENCE [LARGE SCALE GENOMIC DNA]</scope>
    <source>
        <strain evidence="3 4">2B3F</strain>
    </source>
</reference>
<dbReference type="Pfam" id="PF01476">
    <property type="entry name" value="LysM"/>
    <property type="match status" value="1"/>
</dbReference>
<name>A0A1R4IYC5_9MICC</name>
<accession>A0A1R4IYC5</accession>
<dbReference type="Proteomes" id="UP000196230">
    <property type="component" value="Unassembled WGS sequence"/>
</dbReference>
<evidence type="ECO:0000313" key="3">
    <source>
        <dbReference type="EMBL" id="SJN24698.1"/>
    </source>
</evidence>
<dbReference type="EMBL" id="FUKP01000035">
    <property type="protein sequence ID" value="SJN24698.1"/>
    <property type="molecule type" value="Genomic_DNA"/>
</dbReference>
<organism evidence="3 4">
    <name type="scientific">Micrococcus lylae</name>
    <dbReference type="NCBI Taxonomy" id="1273"/>
    <lineage>
        <taxon>Bacteria</taxon>
        <taxon>Bacillati</taxon>
        <taxon>Actinomycetota</taxon>
        <taxon>Actinomycetes</taxon>
        <taxon>Micrococcales</taxon>
        <taxon>Micrococcaceae</taxon>
        <taxon>Micrococcus</taxon>
    </lineage>
</organism>
<evidence type="ECO:0000259" key="2">
    <source>
        <dbReference type="Pfam" id="PF01476"/>
    </source>
</evidence>
<keyword evidence="1" id="KW-0812">Transmembrane</keyword>